<name>A0A2G6MTF8_9BACT</name>
<dbReference type="AlphaFoldDB" id="A0A2G6MTF8"/>
<dbReference type="PROSITE" id="PS51330">
    <property type="entry name" value="DHFR_2"/>
    <property type="match status" value="1"/>
</dbReference>
<dbReference type="InterPro" id="IPR024072">
    <property type="entry name" value="DHFR-like_dom_sf"/>
</dbReference>
<dbReference type="GO" id="GO:0046654">
    <property type="term" value="P:tetrahydrofolate biosynthetic process"/>
    <property type="evidence" value="ECO:0007669"/>
    <property type="project" value="InterPro"/>
</dbReference>
<reference evidence="2 3" key="1">
    <citation type="submission" date="2017-10" db="EMBL/GenBank/DDBJ databases">
        <title>Novel microbial diversity and functional potential in the marine mammal oral microbiome.</title>
        <authorList>
            <person name="Dudek N.K."/>
            <person name="Sun C.L."/>
            <person name="Burstein D."/>
            <person name="Kantor R.S."/>
            <person name="Aliaga Goltsman D.S."/>
            <person name="Bik E.M."/>
            <person name="Thomas B.C."/>
            <person name="Banfield J.F."/>
            <person name="Relman D.A."/>
        </authorList>
    </citation>
    <scope>NUCLEOTIDE SEQUENCE [LARGE SCALE GENOMIC DNA]</scope>
    <source>
        <strain evidence="2">DOLJORAL78_47_202</strain>
    </source>
</reference>
<evidence type="ECO:0000313" key="3">
    <source>
        <dbReference type="Proteomes" id="UP000231203"/>
    </source>
</evidence>
<dbReference type="SUPFAM" id="SSF53597">
    <property type="entry name" value="Dihydrofolate reductase-like"/>
    <property type="match status" value="1"/>
</dbReference>
<feature type="domain" description="DHFR" evidence="1">
    <location>
        <begin position="2"/>
        <end position="178"/>
    </location>
</feature>
<organism evidence="2 3">
    <name type="scientific">Desulfobacter postgatei</name>
    <dbReference type="NCBI Taxonomy" id="2293"/>
    <lineage>
        <taxon>Bacteria</taxon>
        <taxon>Pseudomonadati</taxon>
        <taxon>Thermodesulfobacteriota</taxon>
        <taxon>Desulfobacteria</taxon>
        <taxon>Desulfobacterales</taxon>
        <taxon>Desulfobacteraceae</taxon>
        <taxon>Desulfobacter</taxon>
    </lineage>
</organism>
<accession>A0A2G6MTF8</accession>
<dbReference type="Gene3D" id="3.40.430.10">
    <property type="entry name" value="Dihydrofolate Reductase, subunit A"/>
    <property type="match status" value="1"/>
</dbReference>
<dbReference type="InterPro" id="IPR001796">
    <property type="entry name" value="DHFR_dom"/>
</dbReference>
<gene>
    <name evidence="2" type="ORF">CSA25_03010</name>
</gene>
<dbReference type="CDD" id="cd00209">
    <property type="entry name" value="DHFR"/>
    <property type="match status" value="1"/>
</dbReference>
<dbReference type="InterPro" id="IPR050765">
    <property type="entry name" value="Riboflavin_Biosynth_HTPR"/>
</dbReference>
<dbReference type="GO" id="GO:0004146">
    <property type="term" value="F:dihydrofolate reductase activity"/>
    <property type="evidence" value="ECO:0007669"/>
    <property type="project" value="InterPro"/>
</dbReference>
<proteinExistence type="predicted"/>
<protein>
    <submittedName>
        <fullName evidence="2">Dihydrofolate reductase</fullName>
    </submittedName>
</protein>
<dbReference type="PANTHER" id="PTHR38011">
    <property type="entry name" value="DIHYDROFOLATE REDUCTASE FAMILY PROTEIN (AFU_ORTHOLOGUE AFUA_8G06820)"/>
    <property type="match status" value="1"/>
</dbReference>
<sequence>MEVILLMASTVDGKIAKNSDQFVDWSGKADKKYFVELTHKAGVMIMGSKTYDTIGSVLPGRLNIVMSRDRSRQSDQDNLVFTDLSPARILEDLSLKGYTSAALIGGATINTLFAKANLITQVHLTLVPRLFGSGLSIFAPPLHLDLSLSFESSRDMGNGHILLIYHVKQKTSGGTHEK</sequence>
<dbReference type="EMBL" id="PDTI01000026">
    <property type="protein sequence ID" value="PIE62879.1"/>
    <property type="molecule type" value="Genomic_DNA"/>
</dbReference>
<dbReference type="Pfam" id="PF00186">
    <property type="entry name" value="DHFR_1"/>
    <property type="match status" value="1"/>
</dbReference>
<dbReference type="Proteomes" id="UP000231203">
    <property type="component" value="Unassembled WGS sequence"/>
</dbReference>
<evidence type="ECO:0000313" key="2">
    <source>
        <dbReference type="EMBL" id="PIE62879.1"/>
    </source>
</evidence>
<comment type="caution">
    <text evidence="2">The sequence shown here is derived from an EMBL/GenBank/DDBJ whole genome shotgun (WGS) entry which is preliminary data.</text>
</comment>
<evidence type="ECO:0000259" key="1">
    <source>
        <dbReference type="PROSITE" id="PS51330"/>
    </source>
</evidence>